<dbReference type="InterPro" id="IPR039769">
    <property type="entry name" value="Bud23-like"/>
</dbReference>
<feature type="compositionally biased region" description="Basic and acidic residues" evidence="4">
    <location>
        <begin position="139"/>
        <end position="172"/>
    </location>
</feature>
<accession>A0A0L0FHD4</accession>
<evidence type="ECO:0000256" key="2">
    <source>
        <dbReference type="ARBA" id="ARBA00022679"/>
    </source>
</evidence>
<dbReference type="Pfam" id="PF12589">
    <property type="entry name" value="WBS_methylT"/>
    <property type="match status" value="1"/>
</dbReference>
<dbReference type="GO" id="GO:0070476">
    <property type="term" value="P:rRNA (guanine-N7)-methylation"/>
    <property type="evidence" value="ECO:0007669"/>
    <property type="project" value="InterPro"/>
</dbReference>
<dbReference type="AlphaFoldDB" id="A0A0L0FHD4"/>
<dbReference type="GO" id="GO:0005730">
    <property type="term" value="C:nucleolus"/>
    <property type="evidence" value="ECO:0007669"/>
    <property type="project" value="TreeGrafter"/>
</dbReference>
<dbReference type="Proteomes" id="UP000054560">
    <property type="component" value="Unassembled WGS sequence"/>
</dbReference>
<keyword evidence="1" id="KW-0489">Methyltransferase</keyword>
<evidence type="ECO:0000313" key="7">
    <source>
        <dbReference type="Proteomes" id="UP000054560"/>
    </source>
</evidence>
<proteinExistence type="predicted"/>
<name>A0A0L0FHD4_9EUKA</name>
<dbReference type="eggNOG" id="KOG1541">
    <property type="taxonomic scope" value="Eukaryota"/>
</dbReference>
<dbReference type="InterPro" id="IPR029063">
    <property type="entry name" value="SAM-dependent_MTases_sf"/>
</dbReference>
<gene>
    <name evidence="6" type="ORF">SARC_11597</name>
</gene>
<keyword evidence="2" id="KW-0808">Transferase</keyword>
<protein>
    <recommendedName>
        <fullName evidence="5">18S rRNA (guanine(1575)-N(7))-methyltransferase Bud23 C-terminal domain-containing protein</fullName>
    </recommendedName>
</protein>
<feature type="domain" description="18S rRNA (guanine(1575)-N(7))-methyltransferase Bud23 C-terminal" evidence="5">
    <location>
        <begin position="100"/>
        <end position="179"/>
    </location>
</feature>
<evidence type="ECO:0000256" key="4">
    <source>
        <dbReference type="SAM" id="MobiDB-lite"/>
    </source>
</evidence>
<feature type="region of interest" description="Disordered" evidence="4">
    <location>
        <begin position="130"/>
        <end position="181"/>
    </location>
</feature>
<evidence type="ECO:0000256" key="3">
    <source>
        <dbReference type="ARBA" id="ARBA00022691"/>
    </source>
</evidence>
<dbReference type="PANTHER" id="PTHR12734:SF0">
    <property type="entry name" value="18S RRNA (GUANINE-N(7))-METHYLTRANSFERASE-RELATED"/>
    <property type="match status" value="1"/>
</dbReference>
<dbReference type="SUPFAM" id="SSF53335">
    <property type="entry name" value="S-adenosyl-L-methionine-dependent methyltransferases"/>
    <property type="match status" value="1"/>
</dbReference>
<keyword evidence="7" id="KW-1185">Reference proteome</keyword>
<dbReference type="Gene3D" id="3.40.50.150">
    <property type="entry name" value="Vaccinia Virus protein VP39"/>
    <property type="match status" value="1"/>
</dbReference>
<evidence type="ECO:0000259" key="5">
    <source>
        <dbReference type="Pfam" id="PF12589"/>
    </source>
</evidence>
<dbReference type="RefSeq" id="XP_014149788.1">
    <property type="nucleotide sequence ID" value="XM_014294313.1"/>
</dbReference>
<dbReference type="GO" id="GO:0016435">
    <property type="term" value="F:rRNA (guanine) methyltransferase activity"/>
    <property type="evidence" value="ECO:0007669"/>
    <property type="project" value="InterPro"/>
</dbReference>
<dbReference type="InterPro" id="IPR022238">
    <property type="entry name" value="Bud23_C"/>
</dbReference>
<organism evidence="6 7">
    <name type="scientific">Sphaeroforma arctica JP610</name>
    <dbReference type="NCBI Taxonomy" id="667725"/>
    <lineage>
        <taxon>Eukaryota</taxon>
        <taxon>Ichthyosporea</taxon>
        <taxon>Ichthyophonida</taxon>
        <taxon>Sphaeroforma</taxon>
    </lineage>
</organism>
<dbReference type="GeneID" id="25912101"/>
<dbReference type="STRING" id="667725.A0A0L0FHD4"/>
<keyword evidence="3" id="KW-0949">S-adenosyl-L-methionine</keyword>
<sequence length="181" mass="20356">MGQGMCFRPGTFDGVVSISALQWLCNADKSHHVPKQRLNKFFSTLYSAMKRGARAVFQFYPETPQQMELITQCAMKAGFTGGAVVDYPNSTKAKKIFLCLFAGVGAQVPVGLEGQSAEERNFNSVTYVERTKARGKGKQGKERGNVKNRDWVQAKKERARKQGKETKHDSRFTARQRKPKF</sequence>
<dbReference type="OrthoDB" id="2877at2759"/>
<evidence type="ECO:0000256" key="1">
    <source>
        <dbReference type="ARBA" id="ARBA00022603"/>
    </source>
</evidence>
<reference evidence="6 7" key="1">
    <citation type="submission" date="2011-02" db="EMBL/GenBank/DDBJ databases">
        <title>The Genome Sequence of Sphaeroforma arctica JP610.</title>
        <authorList>
            <consortium name="The Broad Institute Genome Sequencing Platform"/>
            <person name="Russ C."/>
            <person name="Cuomo C."/>
            <person name="Young S.K."/>
            <person name="Zeng Q."/>
            <person name="Gargeya S."/>
            <person name="Alvarado L."/>
            <person name="Berlin A."/>
            <person name="Chapman S.B."/>
            <person name="Chen Z."/>
            <person name="Freedman E."/>
            <person name="Gellesch M."/>
            <person name="Goldberg J."/>
            <person name="Griggs A."/>
            <person name="Gujja S."/>
            <person name="Heilman E."/>
            <person name="Heiman D."/>
            <person name="Howarth C."/>
            <person name="Mehta T."/>
            <person name="Neiman D."/>
            <person name="Pearson M."/>
            <person name="Roberts A."/>
            <person name="Saif S."/>
            <person name="Shea T."/>
            <person name="Shenoy N."/>
            <person name="Sisk P."/>
            <person name="Stolte C."/>
            <person name="Sykes S."/>
            <person name="White J."/>
            <person name="Yandava C."/>
            <person name="Burger G."/>
            <person name="Gray M.W."/>
            <person name="Holland P.W.H."/>
            <person name="King N."/>
            <person name="Lang F.B.F."/>
            <person name="Roger A.J."/>
            <person name="Ruiz-Trillo I."/>
            <person name="Haas B."/>
            <person name="Nusbaum C."/>
            <person name="Birren B."/>
        </authorList>
    </citation>
    <scope>NUCLEOTIDE SEQUENCE [LARGE SCALE GENOMIC DNA]</scope>
    <source>
        <strain evidence="6 7">JP610</strain>
    </source>
</reference>
<dbReference type="EMBL" id="KQ243370">
    <property type="protein sequence ID" value="KNC75886.1"/>
    <property type="molecule type" value="Genomic_DNA"/>
</dbReference>
<dbReference type="PANTHER" id="PTHR12734">
    <property type="entry name" value="METHYLTRANSFERASE-RELATED"/>
    <property type="match status" value="1"/>
</dbReference>
<evidence type="ECO:0000313" key="6">
    <source>
        <dbReference type="EMBL" id="KNC75886.1"/>
    </source>
</evidence>